<sequence>MDQVPFAFFDHLCDVLSIDGLWPAKELSGYYGEVSQLAYERKVSYVGILKDGTEKPLCLIYECNDRDVDQLKEIETVPKKYVRDVYVHLMDAKDQRMPQKLVRRFPYARFNFIHNSPSINAAWVDYACSLTTLWSVGLQKKLDDDSFKLFQKLITEQRVSQLIMFPEACEGDTMEIPKSLLCQGQFENLHIASYHAPWSGSAVRELLNVWSENSDKLRGKNLVVEEYKEGGVEQVEEFLFERAEALCVASLAQRYMVLQCVLKVCSKEECDFINKEYQHNHFTFLKPSCVYKFEEGEEGNKRRLYVSFECTKKEEIRKPQFPANYQGHDDLSLLRKTSLVHVLFA</sequence>
<accession>A0A1I8AQI4</accession>
<reference evidence="2" key="1">
    <citation type="submission" date="2016-11" db="UniProtKB">
        <authorList>
            <consortium name="WormBaseParasite"/>
        </authorList>
    </citation>
    <scope>IDENTIFICATION</scope>
</reference>
<evidence type="ECO:0000313" key="2">
    <source>
        <dbReference type="WBParaSite" id="L893_g818.t1"/>
    </source>
</evidence>
<dbReference type="AlphaFoldDB" id="A0A1I8AQI4"/>
<dbReference type="Proteomes" id="UP000095287">
    <property type="component" value="Unplaced"/>
</dbReference>
<dbReference type="WBParaSite" id="L893_g818.t1">
    <property type="protein sequence ID" value="L893_g818.t1"/>
    <property type="gene ID" value="L893_g818"/>
</dbReference>
<evidence type="ECO:0000313" key="1">
    <source>
        <dbReference type="Proteomes" id="UP000095287"/>
    </source>
</evidence>
<keyword evidence="1" id="KW-1185">Reference proteome</keyword>
<organism evidence="1 2">
    <name type="scientific">Steinernema glaseri</name>
    <dbReference type="NCBI Taxonomy" id="37863"/>
    <lineage>
        <taxon>Eukaryota</taxon>
        <taxon>Metazoa</taxon>
        <taxon>Ecdysozoa</taxon>
        <taxon>Nematoda</taxon>
        <taxon>Chromadorea</taxon>
        <taxon>Rhabditida</taxon>
        <taxon>Tylenchina</taxon>
        <taxon>Panagrolaimomorpha</taxon>
        <taxon>Strongyloidoidea</taxon>
        <taxon>Steinernematidae</taxon>
        <taxon>Steinernema</taxon>
    </lineage>
</organism>
<proteinExistence type="predicted"/>
<name>A0A1I8AQI4_9BILA</name>
<protein>
    <submittedName>
        <fullName evidence="2">FBA_2 domain-containing protein</fullName>
    </submittedName>
</protein>